<feature type="transmembrane region" description="Helical" evidence="13">
    <location>
        <begin position="919"/>
        <end position="942"/>
    </location>
</feature>
<dbReference type="GO" id="GO:0140359">
    <property type="term" value="F:ABC-type transporter activity"/>
    <property type="evidence" value="ECO:0007669"/>
    <property type="project" value="InterPro"/>
</dbReference>
<accession>A0A9P3PUV2</accession>
<feature type="compositionally biased region" description="Low complexity" evidence="12">
    <location>
        <begin position="822"/>
        <end position="834"/>
    </location>
</feature>
<evidence type="ECO:0000256" key="5">
    <source>
        <dbReference type="ARBA" id="ARBA00022692"/>
    </source>
</evidence>
<gene>
    <name evidence="16" type="ORF">LshimejAT787_1005740</name>
</gene>
<keyword evidence="5 13" id="KW-0812">Transmembrane</keyword>
<keyword evidence="17" id="KW-1185">Reference proteome</keyword>
<dbReference type="CDD" id="cd18595">
    <property type="entry name" value="ABC_6TM_MRP1_2_3_6_D1_like"/>
    <property type="match status" value="1"/>
</dbReference>
<dbReference type="PROSITE" id="PS50929">
    <property type="entry name" value="ABC_TM1F"/>
    <property type="match status" value="2"/>
</dbReference>
<comment type="caution">
    <text evidence="16">The sequence shown here is derived from an EMBL/GenBank/DDBJ whole genome shotgun (WGS) entry which is preliminary data.</text>
</comment>
<dbReference type="CDD" id="cd03244">
    <property type="entry name" value="ABCC_MRP_domain2"/>
    <property type="match status" value="1"/>
</dbReference>
<dbReference type="PROSITE" id="PS00211">
    <property type="entry name" value="ABC_TRANSPORTER_1"/>
    <property type="match status" value="2"/>
</dbReference>
<dbReference type="GO" id="GO:0016887">
    <property type="term" value="F:ATP hydrolysis activity"/>
    <property type="evidence" value="ECO:0007669"/>
    <property type="project" value="InterPro"/>
</dbReference>
<evidence type="ECO:0000259" key="15">
    <source>
        <dbReference type="PROSITE" id="PS50929"/>
    </source>
</evidence>
<dbReference type="InterPro" id="IPR036640">
    <property type="entry name" value="ABC1_TM_sf"/>
</dbReference>
<organism evidence="16 17">
    <name type="scientific">Lyophyllum shimeji</name>
    <name type="common">Hon-shimeji</name>
    <name type="synonym">Tricholoma shimeji</name>
    <dbReference type="NCBI Taxonomy" id="47721"/>
    <lineage>
        <taxon>Eukaryota</taxon>
        <taxon>Fungi</taxon>
        <taxon>Dikarya</taxon>
        <taxon>Basidiomycota</taxon>
        <taxon>Agaricomycotina</taxon>
        <taxon>Agaricomycetes</taxon>
        <taxon>Agaricomycetidae</taxon>
        <taxon>Agaricales</taxon>
        <taxon>Tricholomatineae</taxon>
        <taxon>Lyophyllaceae</taxon>
        <taxon>Lyophyllum</taxon>
    </lineage>
</organism>
<comment type="subcellular location">
    <subcellularLocation>
        <location evidence="1">Vacuole membrane</location>
        <topology evidence="1">Multi-pass membrane protein</topology>
    </subcellularLocation>
</comment>
<evidence type="ECO:0000256" key="1">
    <source>
        <dbReference type="ARBA" id="ARBA00004128"/>
    </source>
</evidence>
<keyword evidence="6" id="KW-0677">Repeat</keyword>
<feature type="domain" description="ABC transmembrane type-1" evidence="15">
    <location>
        <begin position="922"/>
        <end position="1205"/>
    </location>
</feature>
<feature type="domain" description="ABC transporter" evidence="14">
    <location>
        <begin position="598"/>
        <end position="821"/>
    </location>
</feature>
<evidence type="ECO:0000256" key="6">
    <source>
        <dbReference type="ARBA" id="ARBA00022737"/>
    </source>
</evidence>
<dbReference type="InterPro" id="IPR003593">
    <property type="entry name" value="AAA+_ATPase"/>
</dbReference>
<evidence type="ECO:0000256" key="9">
    <source>
        <dbReference type="ARBA" id="ARBA00022967"/>
    </source>
</evidence>
<sequence>MATCHDPEGWRVVSRVREFDTTLCFEEGVLLSGLLACLLVFAIWRSLALCLVPPKAETSKSKRLLAAKLTLLSVALIGSITNLVVIGFFHKSVPFVQHYILEPLALAAAIFLTYFNHTRTRTSSSILLIFWPLYLVGLAIWFRTVLSTGFDDTHVIPGLKSMVGGIGLITFGLECLGSDHDTGPSLDGKQHTESPLATANIFSVWSFGWMTQLMKKGASRYITEWDLPALRPYDESENLGKDLQKALAKHSLWKGLFIAYGRPYAVAAGLKFFQDCLAFLQPQLLRWLLAFISSYQAARYGNGEESEAPSELEGFGIAILMFVASVIQTIALNQYFQRTFETGMRVRAGLVTAIYGKALVLSNDERTTRASGDIVNLMSVDATRLQDLCTYGLIALSGPLQITLAFISLYHLLGWSAFVGVGIMIFSIPLNTFIARILKRMQEEQMKNRDKRTRLMNELLGNIKSIKLYAWEFSFMRKISETRNDQELKMLRKIGLVTAFNMALWSGIPLLVAFSSFATAAVVSSRPLTSEIIFPAISLFMLLQFPLAMFSQVTSNIIEAVVSVKRLSDFLGADELQSDARMVVEKPALNPGDEVVSIKDADFSWEKHAVMPTLENINLTVRKGELLGVLGRVGSGKTSLLSAIIGEMNRREGSVIVSGSISYAPQNPWIMSASIRDNILFFHEYDEIFYNLVIEACALSQDLALFSQGDLTQVGEKGITLSGGQRARISLARAVYARADLVLLDDCLAAVDSHVARHVFDHVIGPRGLLASKARILVTNSIAFLKQFDHLVFLRRGIIIESGSYEKLMANPDSEVSKLVHGHGSSTSSSGTSTPFVASGTVTPYEGGKVEDSDPSQEEEYAGAISEKLRRRISFPKAQIVKPATSQIESADGLSKEHAEQGRVKVHVYKQYINAASKAGFFLFLLTTVLQQAASVLGNLTLRSWGEHNREAGSNKGMLRYLILYGVFSFSSTILGWLSAVLMWVLCSLRSSKHLHDAMLDSLMRAPLSFFELTPTGRILNLFSRDTYVVDQILARVIQGMCRTLAVCLSIVAVIGGSFPPFLIAVVPLGYFYARVMKYYLATSRELKRLDAVSRSPIFAWFSESLAGLSTIRAFNLQSLFIYSNQLRIDRNQICYLISVSVNRWLAVRLEFVGALIILIVALLAMTALVTTGVDAGLVGLVLSYALNTTSSLNWVVRSASEVEQNIVSVERILHQTEVKPEAPLEIPESKPPEGWPSKGEVEFREYSTRYRPELDLALRNISMTVKPKEKIGVCGRTGAGKSSLLLALFRIIEPVEGTIFIDSIDITEIGLHDLRSNISIVPQSPDLFEGTLRENIDPVGEHSDADIWMALSQAHLKEYVDSLPEGLDAPVREGGSSLSAGQRQLLCFARALLRKSKILVLDEATSAVDLQTDQAIQGIIRGPAFADVTIFTIAHRLNTIIDSDRVLVMDFGKVAEFDTPERLLANKASIFYSLAHEAGLISATNEY</sequence>
<feature type="transmembrane region" description="Helical" evidence="13">
    <location>
        <begin position="415"/>
        <end position="438"/>
    </location>
</feature>
<evidence type="ECO:0000256" key="11">
    <source>
        <dbReference type="ARBA" id="ARBA00023136"/>
    </source>
</evidence>
<feature type="transmembrane region" description="Helical" evidence="13">
    <location>
        <begin position="1045"/>
        <end position="1074"/>
    </location>
</feature>
<evidence type="ECO:0000256" key="8">
    <source>
        <dbReference type="ARBA" id="ARBA00022840"/>
    </source>
</evidence>
<dbReference type="Gene3D" id="1.20.1560.10">
    <property type="entry name" value="ABC transporter type 1, transmembrane domain"/>
    <property type="match status" value="2"/>
</dbReference>
<dbReference type="Proteomes" id="UP001063166">
    <property type="component" value="Unassembled WGS sequence"/>
</dbReference>
<evidence type="ECO:0000256" key="13">
    <source>
        <dbReference type="SAM" id="Phobius"/>
    </source>
</evidence>
<dbReference type="SMART" id="SM00382">
    <property type="entry name" value="AAA"/>
    <property type="match status" value="2"/>
</dbReference>
<evidence type="ECO:0000256" key="12">
    <source>
        <dbReference type="SAM" id="MobiDB-lite"/>
    </source>
</evidence>
<dbReference type="Pfam" id="PF00005">
    <property type="entry name" value="ABC_tran"/>
    <property type="match status" value="2"/>
</dbReference>
<dbReference type="GO" id="GO:0000329">
    <property type="term" value="C:fungal-type vacuole membrane"/>
    <property type="evidence" value="ECO:0007669"/>
    <property type="project" value="UniProtKB-ARBA"/>
</dbReference>
<proteinExistence type="inferred from homology"/>
<feature type="transmembrane region" description="Helical" evidence="13">
    <location>
        <begin position="315"/>
        <end position="336"/>
    </location>
</feature>
<keyword evidence="9" id="KW-1278">Translocase</keyword>
<dbReference type="GO" id="GO:0005524">
    <property type="term" value="F:ATP binding"/>
    <property type="evidence" value="ECO:0007669"/>
    <property type="project" value="UniProtKB-KW"/>
</dbReference>
<reference evidence="16" key="1">
    <citation type="submission" date="2022-07" db="EMBL/GenBank/DDBJ databases">
        <title>The genome of Lyophyllum shimeji provides insight into the initial evolution of ectomycorrhizal fungal genome.</title>
        <authorList>
            <person name="Kobayashi Y."/>
            <person name="Shibata T."/>
            <person name="Hirakawa H."/>
            <person name="Shigenobu S."/>
            <person name="Nishiyama T."/>
            <person name="Yamada A."/>
            <person name="Hasebe M."/>
            <person name="Kawaguchi M."/>
        </authorList>
    </citation>
    <scope>NUCLEOTIDE SEQUENCE</scope>
    <source>
        <strain evidence="16">AT787</strain>
    </source>
</reference>
<keyword evidence="7" id="KW-0547">Nucleotide-binding</keyword>
<feature type="transmembrane region" description="Helical" evidence="13">
    <location>
        <begin position="1152"/>
        <end position="1170"/>
    </location>
</feature>
<dbReference type="InterPro" id="IPR011527">
    <property type="entry name" value="ABC1_TM_dom"/>
</dbReference>
<dbReference type="FunFam" id="1.20.1560.10:FF:000020">
    <property type="entry name" value="ABC metal ion transporter"/>
    <property type="match status" value="1"/>
</dbReference>
<dbReference type="InterPro" id="IPR027417">
    <property type="entry name" value="P-loop_NTPase"/>
</dbReference>
<dbReference type="PROSITE" id="PS50893">
    <property type="entry name" value="ABC_TRANSPORTER_2"/>
    <property type="match status" value="2"/>
</dbReference>
<evidence type="ECO:0000313" key="16">
    <source>
        <dbReference type="EMBL" id="GLB41974.1"/>
    </source>
</evidence>
<dbReference type="SUPFAM" id="SSF52540">
    <property type="entry name" value="P-loop containing nucleoside triphosphate hydrolases"/>
    <property type="match status" value="2"/>
</dbReference>
<keyword evidence="8" id="KW-0067">ATP-binding</keyword>
<feature type="domain" description="ABC transmembrane type-1" evidence="15">
    <location>
        <begin position="265"/>
        <end position="559"/>
    </location>
</feature>
<dbReference type="FunFam" id="1.20.1560.10:FF:000010">
    <property type="entry name" value="Multidrug resistance-associated ABC transporter"/>
    <property type="match status" value="1"/>
</dbReference>
<feature type="transmembrane region" description="Helical" evidence="13">
    <location>
        <begin position="388"/>
        <end position="409"/>
    </location>
</feature>
<evidence type="ECO:0000313" key="17">
    <source>
        <dbReference type="Proteomes" id="UP001063166"/>
    </source>
</evidence>
<dbReference type="FunFam" id="3.40.50.300:FF:000565">
    <property type="entry name" value="ABC bile acid transporter"/>
    <property type="match status" value="1"/>
</dbReference>
<dbReference type="OrthoDB" id="6500128at2759"/>
<keyword evidence="11 13" id="KW-0472">Membrane</keyword>
<dbReference type="InterPro" id="IPR017871">
    <property type="entry name" value="ABC_transporter-like_CS"/>
</dbReference>
<dbReference type="FunFam" id="3.40.50.300:FF:000450">
    <property type="entry name" value="ABC transporter C family member 2"/>
    <property type="match status" value="1"/>
</dbReference>
<evidence type="ECO:0000259" key="14">
    <source>
        <dbReference type="PROSITE" id="PS50893"/>
    </source>
</evidence>
<dbReference type="CDD" id="cd18603">
    <property type="entry name" value="ABC_6TM_MRP1_2_3_6_D2_like"/>
    <property type="match status" value="1"/>
</dbReference>
<dbReference type="InterPro" id="IPR050173">
    <property type="entry name" value="ABC_transporter_C-like"/>
</dbReference>
<protein>
    <submittedName>
        <fullName evidence="16">ABC transporter transmembrane region</fullName>
    </submittedName>
</protein>
<evidence type="ECO:0000256" key="7">
    <source>
        <dbReference type="ARBA" id="ARBA00022741"/>
    </source>
</evidence>
<dbReference type="EMBL" id="BRPK01000010">
    <property type="protein sequence ID" value="GLB41974.1"/>
    <property type="molecule type" value="Genomic_DNA"/>
</dbReference>
<keyword evidence="10 13" id="KW-1133">Transmembrane helix</keyword>
<keyword evidence="3" id="KW-0813">Transport</keyword>
<dbReference type="Pfam" id="PF24357">
    <property type="entry name" value="TMD0_ABC"/>
    <property type="match status" value="1"/>
</dbReference>
<dbReference type="PANTHER" id="PTHR24223:SF443">
    <property type="entry name" value="MULTIDRUG-RESISTANCE LIKE PROTEIN 1, ISOFORM I"/>
    <property type="match status" value="1"/>
</dbReference>
<evidence type="ECO:0000256" key="3">
    <source>
        <dbReference type="ARBA" id="ARBA00022448"/>
    </source>
</evidence>
<name>A0A9P3PUV2_LYOSH</name>
<feature type="transmembrane region" description="Helical" evidence="13">
    <location>
        <begin position="29"/>
        <end position="52"/>
    </location>
</feature>
<comment type="similarity">
    <text evidence="2">Belongs to the ABC transporter superfamily. ABCC family. Conjugate transporter (TC 3.A.1.208) subfamily.</text>
</comment>
<evidence type="ECO:0000256" key="2">
    <source>
        <dbReference type="ARBA" id="ARBA00009726"/>
    </source>
</evidence>
<feature type="transmembrane region" description="Helical" evidence="13">
    <location>
        <begin position="95"/>
        <end position="115"/>
    </location>
</feature>
<dbReference type="CDD" id="cd03250">
    <property type="entry name" value="ABCC_MRP_domain1"/>
    <property type="match status" value="1"/>
</dbReference>
<evidence type="ECO:0000256" key="10">
    <source>
        <dbReference type="ARBA" id="ARBA00022989"/>
    </source>
</evidence>
<dbReference type="InterPro" id="IPR003439">
    <property type="entry name" value="ABC_transporter-like_ATP-bd"/>
</dbReference>
<dbReference type="Pfam" id="PF00664">
    <property type="entry name" value="ABC_membrane"/>
    <property type="match status" value="2"/>
</dbReference>
<keyword evidence="4" id="KW-0926">Vacuole</keyword>
<dbReference type="PANTHER" id="PTHR24223">
    <property type="entry name" value="ATP-BINDING CASSETTE SUB-FAMILY C"/>
    <property type="match status" value="1"/>
</dbReference>
<dbReference type="Gene3D" id="3.40.50.300">
    <property type="entry name" value="P-loop containing nucleotide triphosphate hydrolases"/>
    <property type="match status" value="2"/>
</dbReference>
<feature type="transmembrane region" description="Helical" evidence="13">
    <location>
        <begin position="64"/>
        <end position="89"/>
    </location>
</feature>
<feature type="transmembrane region" description="Helical" evidence="13">
    <location>
        <begin position="494"/>
        <end position="520"/>
    </location>
</feature>
<dbReference type="SUPFAM" id="SSF90123">
    <property type="entry name" value="ABC transporter transmembrane region"/>
    <property type="match status" value="2"/>
</dbReference>
<dbReference type="InterPro" id="IPR056227">
    <property type="entry name" value="TMD0_ABC"/>
</dbReference>
<feature type="transmembrane region" description="Helical" evidence="13">
    <location>
        <begin position="962"/>
        <end position="986"/>
    </location>
</feature>
<evidence type="ECO:0000256" key="4">
    <source>
        <dbReference type="ARBA" id="ARBA00022554"/>
    </source>
</evidence>
<feature type="domain" description="ABC transporter" evidence="14">
    <location>
        <begin position="1242"/>
        <end position="1477"/>
    </location>
</feature>
<feature type="region of interest" description="Disordered" evidence="12">
    <location>
        <begin position="819"/>
        <end position="838"/>
    </location>
</feature>
<feature type="transmembrane region" description="Helical" evidence="13">
    <location>
        <begin position="127"/>
        <end position="146"/>
    </location>
</feature>